<dbReference type="EMBL" id="SLVU01000002">
    <property type="protein sequence ID" value="TCN34133.1"/>
    <property type="molecule type" value="Genomic_DNA"/>
</dbReference>
<organism evidence="1 2">
    <name type="scientific">Sinorhizobium americanum</name>
    <dbReference type="NCBI Taxonomy" id="194963"/>
    <lineage>
        <taxon>Bacteria</taxon>
        <taxon>Pseudomonadati</taxon>
        <taxon>Pseudomonadota</taxon>
        <taxon>Alphaproteobacteria</taxon>
        <taxon>Hyphomicrobiales</taxon>
        <taxon>Rhizobiaceae</taxon>
        <taxon>Sinorhizobium/Ensifer group</taxon>
        <taxon>Sinorhizobium</taxon>
    </lineage>
</organism>
<comment type="caution">
    <text evidence="1">The sequence shown here is derived from an EMBL/GenBank/DDBJ whole genome shotgun (WGS) entry which is preliminary data.</text>
</comment>
<name>A0A4R2C336_9HYPH</name>
<accession>A0A4R2C336</accession>
<protein>
    <submittedName>
        <fullName evidence="1">Uncharacterized protein</fullName>
    </submittedName>
</protein>
<sequence length="96" mass="10620">MQIPHWLVQEAADAISLNGGQELFERLSISIEGVIPDGRVSFLVEHLEHPVEICAGGPVNAQNNGHIIIDELAGEFRKLVLLIVLGHQPFYSMLMH</sequence>
<evidence type="ECO:0000313" key="2">
    <source>
        <dbReference type="Proteomes" id="UP000295043"/>
    </source>
</evidence>
<dbReference type="AlphaFoldDB" id="A0A4R2C336"/>
<dbReference type="Proteomes" id="UP000295043">
    <property type="component" value="Unassembled WGS sequence"/>
</dbReference>
<evidence type="ECO:0000313" key="1">
    <source>
        <dbReference type="EMBL" id="TCN34133.1"/>
    </source>
</evidence>
<reference evidence="1 2" key="1">
    <citation type="submission" date="2019-03" db="EMBL/GenBank/DDBJ databases">
        <title>Genomic Encyclopedia of Type Strains, Phase IV (KMG-V): Genome sequencing to study the core and pangenomes of soil and plant-associated prokaryotes.</title>
        <authorList>
            <person name="Whitman W."/>
        </authorList>
    </citation>
    <scope>NUCLEOTIDE SEQUENCE [LARGE SCALE GENOMIC DNA]</scope>
    <source>
        <strain evidence="1 2">23C40</strain>
    </source>
</reference>
<proteinExistence type="predicted"/>
<gene>
    <name evidence="1" type="ORF">EV184_102445</name>
</gene>